<dbReference type="EMBL" id="VNIQ01000001">
    <property type="protein sequence ID" value="TYQ07705.1"/>
    <property type="molecule type" value="Genomic_DNA"/>
</dbReference>
<evidence type="ECO:0000313" key="6">
    <source>
        <dbReference type="EMBL" id="TYQ07705.1"/>
    </source>
</evidence>
<organism evidence="6">
    <name type="scientific">Nocardia globerula</name>
    <dbReference type="NCBI Taxonomy" id="1818"/>
    <lineage>
        <taxon>Bacteria</taxon>
        <taxon>Bacillati</taxon>
        <taxon>Actinomycetota</taxon>
        <taxon>Actinomycetes</taxon>
        <taxon>Mycobacteriales</taxon>
        <taxon>Nocardiaceae</taxon>
        <taxon>Nocardia</taxon>
    </lineage>
</organism>
<accession>A0A652YVH6</accession>
<gene>
    <name evidence="6" type="ORF">FNL38_10170</name>
</gene>
<dbReference type="SUPFAM" id="SSF52788">
    <property type="entry name" value="Phosphotyrosine protein phosphatases I"/>
    <property type="match status" value="1"/>
</dbReference>
<feature type="active site" evidence="4">
    <location>
        <position position="17"/>
    </location>
</feature>
<dbReference type="Gene3D" id="3.40.50.2300">
    <property type="match status" value="1"/>
</dbReference>
<evidence type="ECO:0000256" key="2">
    <source>
        <dbReference type="ARBA" id="ARBA00022801"/>
    </source>
</evidence>
<feature type="active site" description="Nucleophile" evidence="4">
    <location>
        <position position="11"/>
    </location>
</feature>
<dbReference type="InterPro" id="IPR050438">
    <property type="entry name" value="LMW_PTPase"/>
</dbReference>
<proteinExistence type="inferred from homology"/>
<feature type="domain" description="Phosphotyrosine protein phosphatase I" evidence="5">
    <location>
        <begin position="5"/>
        <end position="172"/>
    </location>
</feature>
<sequence>MIDLMHILFVCTGNICRSPTGERLARAFAEEAGITDLTASSAGTRALVGHAVEPTAALVLEGLGGDPSNFRARRLTTAIASEADLILAMTERHRDKILALAPSQFKRTFTLREAARLAEESAATTVAELADARPRYHVQESEDVADPIGADEETFHAVGLEIATLLGPLLRRIAIPAQ</sequence>
<dbReference type="InterPro" id="IPR023485">
    <property type="entry name" value="Ptyr_pPase"/>
</dbReference>
<keyword evidence="2" id="KW-0378">Hydrolase</keyword>
<name>A0A652YVH6_NOCGL</name>
<reference evidence="6" key="1">
    <citation type="submission" date="2019-07" db="EMBL/GenBank/DDBJ databases">
        <title>Genomic Encyclopedia of Type Strains, Phase IV (KMG-IV): sequencing the most valuable type-strain genomes for metagenomic binning, comparative biology and taxonomic classification.</title>
        <authorList>
            <person name="Goeker M."/>
        </authorList>
    </citation>
    <scope>NUCLEOTIDE SEQUENCE</scope>
    <source>
        <strain evidence="6">DSM 44596</strain>
    </source>
</reference>
<keyword evidence="3" id="KW-0904">Protein phosphatase</keyword>
<comment type="caution">
    <text evidence="6">The sequence shown here is derived from an EMBL/GenBank/DDBJ whole genome shotgun (WGS) entry which is preliminary data.</text>
</comment>
<dbReference type="PANTHER" id="PTHR11717:SF31">
    <property type="entry name" value="LOW MOLECULAR WEIGHT PROTEIN-TYROSINE-PHOSPHATASE ETP-RELATED"/>
    <property type="match status" value="1"/>
</dbReference>
<evidence type="ECO:0000256" key="4">
    <source>
        <dbReference type="PIRSR" id="PIRSR617867-1"/>
    </source>
</evidence>
<dbReference type="Pfam" id="PF01451">
    <property type="entry name" value="LMWPc"/>
    <property type="match status" value="1"/>
</dbReference>
<dbReference type="InterPro" id="IPR017867">
    <property type="entry name" value="Tyr_phospatase_low_mol_wt"/>
</dbReference>
<dbReference type="SMART" id="SM00226">
    <property type="entry name" value="LMWPc"/>
    <property type="match status" value="1"/>
</dbReference>
<evidence type="ECO:0000256" key="3">
    <source>
        <dbReference type="ARBA" id="ARBA00022912"/>
    </source>
</evidence>
<comment type="similarity">
    <text evidence="1">Belongs to the low molecular weight phosphotyrosine protein phosphatase family.</text>
</comment>
<protein>
    <submittedName>
        <fullName evidence="6">Protein-tyrosine phosphatase</fullName>
    </submittedName>
</protein>
<dbReference type="PANTHER" id="PTHR11717">
    <property type="entry name" value="LOW MOLECULAR WEIGHT PROTEIN TYROSINE PHOSPHATASE"/>
    <property type="match status" value="1"/>
</dbReference>
<evidence type="ECO:0000256" key="1">
    <source>
        <dbReference type="ARBA" id="ARBA00011063"/>
    </source>
</evidence>
<dbReference type="AlphaFoldDB" id="A0A652YVH6"/>
<dbReference type="InterPro" id="IPR036196">
    <property type="entry name" value="Ptyr_pPase_sf"/>
</dbReference>
<dbReference type="PRINTS" id="PR00719">
    <property type="entry name" value="LMWPTPASE"/>
</dbReference>
<dbReference type="GO" id="GO:0004725">
    <property type="term" value="F:protein tyrosine phosphatase activity"/>
    <property type="evidence" value="ECO:0007669"/>
    <property type="project" value="InterPro"/>
</dbReference>
<evidence type="ECO:0000259" key="5">
    <source>
        <dbReference type="SMART" id="SM00226"/>
    </source>
</evidence>